<protein>
    <submittedName>
        <fullName evidence="6">Cobalt transport protein</fullName>
    </submittedName>
</protein>
<organism evidence="6 7">
    <name type="scientific">Aerococcus christensenii</name>
    <dbReference type="NCBI Taxonomy" id="87541"/>
    <lineage>
        <taxon>Bacteria</taxon>
        <taxon>Bacillati</taxon>
        <taxon>Bacillota</taxon>
        <taxon>Bacilli</taxon>
        <taxon>Lactobacillales</taxon>
        <taxon>Aerococcaceae</taxon>
        <taxon>Aerococcus</taxon>
    </lineage>
</organism>
<dbReference type="CDD" id="cd16914">
    <property type="entry name" value="EcfT"/>
    <property type="match status" value="1"/>
</dbReference>
<evidence type="ECO:0000256" key="5">
    <source>
        <dbReference type="SAM" id="Phobius"/>
    </source>
</evidence>
<evidence type="ECO:0000313" key="6">
    <source>
        <dbReference type="EMBL" id="KXB34531.1"/>
    </source>
</evidence>
<keyword evidence="3 5" id="KW-1133">Transmembrane helix</keyword>
<keyword evidence="4 5" id="KW-0472">Membrane</keyword>
<proteinExistence type="predicted"/>
<keyword evidence="2 5" id="KW-0812">Transmembrane</keyword>
<feature type="transmembrane region" description="Helical" evidence="5">
    <location>
        <begin position="54"/>
        <end position="74"/>
    </location>
</feature>
<gene>
    <name evidence="6" type="ORF">HMPREF3187_01299</name>
</gene>
<dbReference type="OrthoDB" id="92887at2"/>
<dbReference type="GO" id="GO:0005886">
    <property type="term" value="C:plasma membrane"/>
    <property type="evidence" value="ECO:0007669"/>
    <property type="project" value="UniProtKB-ARBA"/>
</dbReference>
<evidence type="ECO:0000256" key="4">
    <source>
        <dbReference type="ARBA" id="ARBA00023136"/>
    </source>
</evidence>
<dbReference type="Pfam" id="PF02361">
    <property type="entry name" value="CbiQ"/>
    <property type="match status" value="1"/>
</dbReference>
<comment type="subcellular location">
    <subcellularLocation>
        <location evidence="1">Membrane</location>
        <topology evidence="1">Multi-pass membrane protein</topology>
    </subcellularLocation>
</comment>
<dbReference type="InterPro" id="IPR003339">
    <property type="entry name" value="ABC/ECF_trnsptr_transmembrane"/>
</dbReference>
<sequence length="235" mass="25996">MIDHFNPTIKTFSFMATSIILGFFSNWHLNSIFCLFGLLCLITSKRVSWKTLGIALLPITILAISFFVSGWKFYAESIADHSAVVIDGVLSPAFENGLVLGSRLYAYGLIGLAYSLTNDSLELVTSFMQQCHISVKLAYGVLAALHLLPTLKHDYEVTKLSYQIRGIKVSPFSSKPLFTLLVRTINWSDCLAKAMEAKGISELRTQYLVMKVHFMDILVGVGLPVIALALGLIKI</sequence>
<dbReference type="Proteomes" id="UP000070422">
    <property type="component" value="Unassembled WGS sequence"/>
</dbReference>
<evidence type="ECO:0000256" key="2">
    <source>
        <dbReference type="ARBA" id="ARBA00022692"/>
    </source>
</evidence>
<comment type="caution">
    <text evidence="6">The sequence shown here is derived from an EMBL/GenBank/DDBJ whole genome shotgun (WGS) entry which is preliminary data.</text>
</comment>
<feature type="transmembrane region" description="Helical" evidence="5">
    <location>
        <begin position="212"/>
        <end position="233"/>
    </location>
</feature>
<dbReference type="STRING" id="87541.AWM71_06140"/>
<evidence type="ECO:0000256" key="1">
    <source>
        <dbReference type="ARBA" id="ARBA00004141"/>
    </source>
</evidence>
<name>A0A133XUB3_9LACT</name>
<dbReference type="AlphaFoldDB" id="A0A133XUB3"/>
<dbReference type="PATRIC" id="fig|87541.4.peg.1282"/>
<feature type="transmembrane region" description="Helical" evidence="5">
    <location>
        <begin position="12"/>
        <end position="42"/>
    </location>
</feature>
<dbReference type="RefSeq" id="WP_060937049.1">
    <property type="nucleotide sequence ID" value="NZ_JASOZP010000008.1"/>
</dbReference>
<accession>A0A133XUB3</accession>
<evidence type="ECO:0000313" key="7">
    <source>
        <dbReference type="Proteomes" id="UP000070422"/>
    </source>
</evidence>
<evidence type="ECO:0000256" key="3">
    <source>
        <dbReference type="ARBA" id="ARBA00022989"/>
    </source>
</evidence>
<dbReference type="EMBL" id="LSCQ01000074">
    <property type="protein sequence ID" value="KXB34531.1"/>
    <property type="molecule type" value="Genomic_DNA"/>
</dbReference>
<reference evidence="6 7" key="1">
    <citation type="submission" date="2016-01" db="EMBL/GenBank/DDBJ databases">
        <authorList>
            <person name="Oliw E.H."/>
        </authorList>
    </citation>
    <scope>NUCLEOTIDE SEQUENCE [LARGE SCALE GENOMIC DNA]</scope>
    <source>
        <strain evidence="6 7">KA00635</strain>
    </source>
</reference>